<dbReference type="Gene3D" id="3.40.50.1110">
    <property type="entry name" value="SGNH hydrolase"/>
    <property type="match status" value="1"/>
</dbReference>
<dbReference type="InterPro" id="IPR051532">
    <property type="entry name" value="Ester_Hydrolysis_Enzymes"/>
</dbReference>
<keyword evidence="1" id="KW-0732">Signal</keyword>
<sequence>MRFKLPMPAQIIMRKIARISLAFALGLSALSLAARADEETGLEDAMPTEQLQQIKIVGFGDSLMAGYRLPANSGFPEQLEQALDERGHDVSISNAGVSGDTTTGGLARLDWSVPEGTDLVILELGANDALRGIRPEITERNLDAMLSRLKGRGIAVILAGMLAPPNMGSDYASQFNAIYPRLAQKHAVPLYPFFLDGVATNKALLLEDGMHPNEKGVATMVTNFLPTIEPLLQKLQKPGTSGN</sequence>
<dbReference type="InterPro" id="IPR036514">
    <property type="entry name" value="SGNH_hydro_sf"/>
</dbReference>
<feature type="chain" id="PRO_5045692056" evidence="1">
    <location>
        <begin position="37"/>
        <end position="243"/>
    </location>
</feature>
<dbReference type="Pfam" id="PF13472">
    <property type="entry name" value="Lipase_GDSL_2"/>
    <property type="match status" value="1"/>
</dbReference>
<evidence type="ECO:0000259" key="2">
    <source>
        <dbReference type="Pfam" id="PF13472"/>
    </source>
</evidence>
<dbReference type="Proteomes" id="UP001596042">
    <property type="component" value="Unassembled WGS sequence"/>
</dbReference>
<dbReference type="SUPFAM" id="SSF52266">
    <property type="entry name" value="SGNH hydrolase"/>
    <property type="match status" value="1"/>
</dbReference>
<organism evidence="3 4">
    <name type="scientific">Daeguia caeni</name>
    <dbReference type="NCBI Taxonomy" id="439612"/>
    <lineage>
        <taxon>Bacteria</taxon>
        <taxon>Pseudomonadati</taxon>
        <taxon>Pseudomonadota</taxon>
        <taxon>Alphaproteobacteria</taxon>
        <taxon>Hyphomicrobiales</taxon>
        <taxon>Brucellaceae</taxon>
        <taxon>Daeguia</taxon>
    </lineage>
</organism>
<dbReference type="PANTHER" id="PTHR30383">
    <property type="entry name" value="THIOESTERASE 1/PROTEASE 1/LYSOPHOSPHOLIPASE L1"/>
    <property type="match status" value="1"/>
</dbReference>
<keyword evidence="4" id="KW-1185">Reference proteome</keyword>
<dbReference type="PANTHER" id="PTHR30383:SF24">
    <property type="entry name" value="THIOESTERASE 1_PROTEASE 1_LYSOPHOSPHOLIPASE L1"/>
    <property type="match status" value="1"/>
</dbReference>
<proteinExistence type="predicted"/>
<gene>
    <name evidence="3" type="ORF">ACFO1V_14300</name>
</gene>
<evidence type="ECO:0000313" key="3">
    <source>
        <dbReference type="EMBL" id="MFC4626360.1"/>
    </source>
</evidence>
<feature type="domain" description="SGNH hydrolase-type esterase" evidence="2">
    <location>
        <begin position="59"/>
        <end position="216"/>
    </location>
</feature>
<evidence type="ECO:0000313" key="4">
    <source>
        <dbReference type="Proteomes" id="UP001596042"/>
    </source>
</evidence>
<accession>A0ABV9HC56</accession>
<evidence type="ECO:0000256" key="1">
    <source>
        <dbReference type="SAM" id="SignalP"/>
    </source>
</evidence>
<protein>
    <submittedName>
        <fullName evidence="3">Arylesterase</fullName>
    </submittedName>
</protein>
<comment type="caution">
    <text evidence="3">The sequence shown here is derived from an EMBL/GenBank/DDBJ whole genome shotgun (WGS) entry which is preliminary data.</text>
</comment>
<feature type="signal peptide" evidence="1">
    <location>
        <begin position="1"/>
        <end position="36"/>
    </location>
</feature>
<reference evidence="4" key="1">
    <citation type="journal article" date="2019" name="Int. J. Syst. Evol. Microbiol.">
        <title>The Global Catalogue of Microorganisms (GCM) 10K type strain sequencing project: providing services to taxonomists for standard genome sequencing and annotation.</title>
        <authorList>
            <consortium name="The Broad Institute Genomics Platform"/>
            <consortium name="The Broad Institute Genome Sequencing Center for Infectious Disease"/>
            <person name="Wu L."/>
            <person name="Ma J."/>
        </authorList>
    </citation>
    <scope>NUCLEOTIDE SEQUENCE [LARGE SCALE GENOMIC DNA]</scope>
    <source>
        <strain evidence="4">CGMCC 1.15731</strain>
    </source>
</reference>
<dbReference type="InterPro" id="IPR013830">
    <property type="entry name" value="SGNH_hydro"/>
</dbReference>
<dbReference type="EMBL" id="JBHSEL010000125">
    <property type="protein sequence ID" value="MFC4626360.1"/>
    <property type="molecule type" value="Genomic_DNA"/>
</dbReference>
<name>A0ABV9HC56_9HYPH</name>
<dbReference type="RefSeq" id="WP_374831003.1">
    <property type="nucleotide sequence ID" value="NZ_JBHEEZ010000006.1"/>
</dbReference>
<dbReference type="CDD" id="cd01822">
    <property type="entry name" value="Lysophospholipase_L1_like"/>
    <property type="match status" value="1"/>
</dbReference>